<dbReference type="GO" id="GO:0008168">
    <property type="term" value="F:methyltransferase activity"/>
    <property type="evidence" value="ECO:0007669"/>
    <property type="project" value="TreeGrafter"/>
</dbReference>
<evidence type="ECO:0000259" key="1">
    <source>
        <dbReference type="Pfam" id="PF13649"/>
    </source>
</evidence>
<dbReference type="CDD" id="cd02440">
    <property type="entry name" value="AdoMet_MTases"/>
    <property type="match status" value="1"/>
</dbReference>
<feature type="domain" description="Methyltransferase" evidence="1">
    <location>
        <begin position="118"/>
        <end position="210"/>
    </location>
</feature>
<evidence type="ECO:0000313" key="2">
    <source>
        <dbReference type="EMBL" id="RHZ83346.1"/>
    </source>
</evidence>
<organism evidence="2 3">
    <name type="scientific">Diversispora epigaea</name>
    <dbReference type="NCBI Taxonomy" id="1348612"/>
    <lineage>
        <taxon>Eukaryota</taxon>
        <taxon>Fungi</taxon>
        <taxon>Fungi incertae sedis</taxon>
        <taxon>Mucoromycota</taxon>
        <taxon>Glomeromycotina</taxon>
        <taxon>Glomeromycetes</taxon>
        <taxon>Diversisporales</taxon>
        <taxon>Diversisporaceae</taxon>
        <taxon>Diversispora</taxon>
    </lineage>
</organism>
<dbReference type="AlphaFoldDB" id="A0A397JBJ7"/>
<dbReference type="STRING" id="1348612.A0A397JBJ7"/>
<dbReference type="Proteomes" id="UP000266861">
    <property type="component" value="Unassembled WGS sequence"/>
</dbReference>
<dbReference type="OrthoDB" id="2013972at2759"/>
<gene>
    <name evidence="2" type="ORF">Glove_97g73</name>
</gene>
<name>A0A397JBJ7_9GLOM</name>
<dbReference type="Gene3D" id="3.40.50.150">
    <property type="entry name" value="Vaccinia Virus protein VP39"/>
    <property type="match status" value="1"/>
</dbReference>
<dbReference type="PANTHER" id="PTHR43591">
    <property type="entry name" value="METHYLTRANSFERASE"/>
    <property type="match status" value="1"/>
</dbReference>
<protein>
    <recommendedName>
        <fullName evidence="1">Methyltransferase domain-containing protein</fullName>
    </recommendedName>
</protein>
<dbReference type="EMBL" id="PQFF01000091">
    <property type="protein sequence ID" value="RHZ83346.1"/>
    <property type="molecule type" value="Genomic_DNA"/>
</dbReference>
<sequence>MGGTQSYHQLKSPKKQNRISRSLFNNSENKISSIGTDNKNINDYYYKSINNISTTNILDLNLKIINGRTFLFNDDYFFPVDYEEADRLQLQHYMYIQIWESYFSSPIKTLLNLGGMNVLDVGCGPALWLMEMATFFPLSNFTGVDIVQLYPSDCMPNNLNFIQANILDGIPFENETFDFIHVKDCLPYFPGKFSKEQIFSELVRLLKPGGWLEIIELEGKMYDAGPNSDFLYDKLIAVYRNRGINYVLESVPQLFEENNLVEFRREDKIIKYCEFDFALQVFLDTFKTMKKTILEFTSIDPEKYEEMLVNSCQELVKYQTSFRNTRFYGQKPLKFETI</sequence>
<dbReference type="Pfam" id="PF13649">
    <property type="entry name" value="Methyltransf_25"/>
    <property type="match status" value="1"/>
</dbReference>
<keyword evidence="3" id="KW-1185">Reference proteome</keyword>
<dbReference type="SUPFAM" id="SSF53335">
    <property type="entry name" value="S-adenosyl-L-methionine-dependent methyltransferases"/>
    <property type="match status" value="1"/>
</dbReference>
<proteinExistence type="predicted"/>
<reference evidence="2 3" key="1">
    <citation type="submission" date="2018-08" db="EMBL/GenBank/DDBJ databases">
        <title>Genome and evolution of the arbuscular mycorrhizal fungus Diversispora epigaea (formerly Glomus versiforme) and its bacterial endosymbionts.</title>
        <authorList>
            <person name="Sun X."/>
            <person name="Fei Z."/>
            <person name="Harrison M."/>
        </authorList>
    </citation>
    <scope>NUCLEOTIDE SEQUENCE [LARGE SCALE GENOMIC DNA]</scope>
    <source>
        <strain evidence="2 3">IT104</strain>
    </source>
</reference>
<comment type="caution">
    <text evidence="2">The sequence shown here is derived from an EMBL/GenBank/DDBJ whole genome shotgun (WGS) entry which is preliminary data.</text>
</comment>
<dbReference type="InterPro" id="IPR041698">
    <property type="entry name" value="Methyltransf_25"/>
</dbReference>
<dbReference type="PANTHER" id="PTHR43591:SF24">
    <property type="entry name" value="2-METHOXY-6-POLYPRENYL-1,4-BENZOQUINOL METHYLASE, MITOCHONDRIAL"/>
    <property type="match status" value="1"/>
</dbReference>
<dbReference type="InterPro" id="IPR029063">
    <property type="entry name" value="SAM-dependent_MTases_sf"/>
</dbReference>
<evidence type="ECO:0000313" key="3">
    <source>
        <dbReference type="Proteomes" id="UP000266861"/>
    </source>
</evidence>
<accession>A0A397JBJ7</accession>